<evidence type="ECO:0000256" key="6">
    <source>
        <dbReference type="ARBA" id="ARBA00022676"/>
    </source>
</evidence>
<comment type="pathway">
    <text evidence="4">Glycan metabolism; heparan sulfate biosynthesis.</text>
</comment>
<dbReference type="GO" id="GO:0015012">
    <property type="term" value="P:heparan sulfate proteoglycan biosynthetic process"/>
    <property type="evidence" value="ECO:0007669"/>
    <property type="project" value="UniProtKB-ARBA"/>
</dbReference>
<evidence type="ECO:0000256" key="2">
    <source>
        <dbReference type="ARBA" id="ARBA00004555"/>
    </source>
</evidence>
<evidence type="ECO:0000256" key="15">
    <source>
        <dbReference type="ARBA" id="ARBA00023157"/>
    </source>
</evidence>
<evidence type="ECO:0000256" key="13">
    <source>
        <dbReference type="ARBA" id="ARBA00023034"/>
    </source>
</evidence>
<sequence length="253" mass="29797">MLTYEREAVLMDSLQRLRGLPYLNKVVVVWNSERPPSSDLRWPEIGVPINVIKAKKNSLNNRFLPYDVVETEAVLSVDDDAHLRHDEIVFGFRVWREARDRIVGFPGRYHAWDTLNGGWLYNSNYSCELSMVLTGAAFFHKYYTYLYSHSMPQSIRDKVDEYMNCEDIAMNFLVSHVTRKPPLKVTSRWTFRCPGCPVSLSEEDSHFQERHRCIEHFSQVYGYMPLLNTQFRADSVLFKTRIPHDKQKCFKFI</sequence>
<comment type="subcellular location">
    <subcellularLocation>
        <location evidence="3">Endoplasmic reticulum membrane</location>
        <topology evidence="3">Single-pass type II membrane protein</topology>
    </subcellularLocation>
    <subcellularLocation>
        <location evidence="2">Golgi apparatus</location>
    </subcellularLocation>
</comment>
<protein>
    <recommendedName>
        <fullName evidence="19">glucuronosyl-galactosyl-proteoglycan 4-alpha-N-acetylglucosaminyltransferase</fullName>
        <ecNumber evidence="19">2.4.1.223</ecNumber>
    </recommendedName>
</protein>
<comment type="similarity">
    <text evidence="5">Belongs to the glycosyltransferase 47 family.</text>
</comment>
<evidence type="ECO:0000256" key="3">
    <source>
        <dbReference type="ARBA" id="ARBA00004648"/>
    </source>
</evidence>
<evidence type="ECO:0000256" key="4">
    <source>
        <dbReference type="ARBA" id="ARBA00005093"/>
    </source>
</evidence>
<evidence type="ECO:0000256" key="17">
    <source>
        <dbReference type="ARBA" id="ARBA00023211"/>
    </source>
</evidence>
<dbReference type="EC" id="2.4.1.223" evidence="19"/>
<dbReference type="PANTHER" id="PTHR48261:SF4">
    <property type="entry name" value="EXOSTOSIN LIKE GLYCOSYLTRANSFERASE 3"/>
    <property type="match status" value="1"/>
</dbReference>
<reference evidence="21 22" key="1">
    <citation type="journal article" date="2019" name="Sci. Rep.">
        <title>Orb-weaving spider Araneus ventricosus genome elucidates the spidroin gene catalogue.</title>
        <authorList>
            <person name="Kono N."/>
            <person name="Nakamura H."/>
            <person name="Ohtoshi R."/>
            <person name="Moran D.A.P."/>
            <person name="Shinohara A."/>
            <person name="Yoshida Y."/>
            <person name="Fujiwara M."/>
            <person name="Mori M."/>
            <person name="Tomita M."/>
            <person name="Arakawa K."/>
        </authorList>
    </citation>
    <scope>NUCLEOTIDE SEQUENCE [LARGE SCALE GENOMIC DNA]</scope>
</reference>
<organism evidence="21 22">
    <name type="scientific">Araneus ventricosus</name>
    <name type="common">Orbweaver spider</name>
    <name type="synonym">Epeira ventricosa</name>
    <dbReference type="NCBI Taxonomy" id="182803"/>
    <lineage>
        <taxon>Eukaryota</taxon>
        <taxon>Metazoa</taxon>
        <taxon>Ecdysozoa</taxon>
        <taxon>Arthropoda</taxon>
        <taxon>Chelicerata</taxon>
        <taxon>Arachnida</taxon>
        <taxon>Araneae</taxon>
        <taxon>Araneomorphae</taxon>
        <taxon>Entelegynae</taxon>
        <taxon>Araneoidea</taxon>
        <taxon>Araneidae</taxon>
        <taxon>Araneus</taxon>
    </lineage>
</organism>
<dbReference type="Pfam" id="PF09258">
    <property type="entry name" value="Glyco_transf_64"/>
    <property type="match status" value="1"/>
</dbReference>
<evidence type="ECO:0000313" key="21">
    <source>
        <dbReference type="EMBL" id="GBN13628.1"/>
    </source>
</evidence>
<keyword evidence="9" id="KW-0479">Metal-binding</keyword>
<gene>
    <name evidence="21" type="primary">Extl3</name>
    <name evidence="21" type="ORF">AVEN_4470_1</name>
</gene>
<name>A0A4Y2LG16_ARAVE</name>
<dbReference type="GO" id="GO:0005789">
    <property type="term" value="C:endoplasmic reticulum membrane"/>
    <property type="evidence" value="ECO:0007669"/>
    <property type="project" value="UniProtKB-SubCell"/>
</dbReference>
<evidence type="ECO:0000256" key="8">
    <source>
        <dbReference type="ARBA" id="ARBA00022692"/>
    </source>
</evidence>
<keyword evidence="16" id="KW-0325">Glycoprotein</keyword>
<evidence type="ECO:0000256" key="18">
    <source>
        <dbReference type="ARBA" id="ARBA00050948"/>
    </source>
</evidence>
<evidence type="ECO:0000256" key="5">
    <source>
        <dbReference type="ARBA" id="ARBA00010271"/>
    </source>
</evidence>
<dbReference type="OrthoDB" id="5954868at2759"/>
<dbReference type="InterPro" id="IPR015338">
    <property type="entry name" value="GT64_dom"/>
</dbReference>
<keyword evidence="13" id="KW-0333">Golgi apparatus</keyword>
<comment type="catalytic activity">
    <reaction evidence="18">
        <text>3-O-(beta-D-GlcA-(1-&gt;3)-beta-D-Gal-(1-&gt;3)-beta-D-Gal-(1-&gt;4)-beta-D-Xyl)-L-seryl-[protein] + UDP-N-acetyl-alpha-D-glucosamine = 3-O-(alpha-D-GlcNAc-(1-&gt;4)-beta-D-GlcA-(1-&gt;3)-beta-D-Gal-(1-&gt;3)-beta-D-Gal-(1-&gt;4)-beta-D-Xyl)-L-seryl-[protein] + UDP + H(+)</text>
        <dbReference type="Rhea" id="RHEA:16221"/>
        <dbReference type="Rhea" id="RHEA-COMP:12573"/>
        <dbReference type="Rhea" id="RHEA-COMP:12574"/>
        <dbReference type="ChEBI" id="CHEBI:15378"/>
        <dbReference type="ChEBI" id="CHEBI:57705"/>
        <dbReference type="ChEBI" id="CHEBI:58223"/>
        <dbReference type="ChEBI" id="CHEBI:132093"/>
        <dbReference type="ChEBI" id="CHEBI:132104"/>
        <dbReference type="EC" id="2.4.1.223"/>
    </reaction>
</comment>
<dbReference type="GO" id="GO:0046872">
    <property type="term" value="F:metal ion binding"/>
    <property type="evidence" value="ECO:0007669"/>
    <property type="project" value="UniProtKB-KW"/>
</dbReference>
<keyword evidence="7" id="KW-0808">Transferase</keyword>
<accession>A0A4Y2LG16</accession>
<dbReference type="Proteomes" id="UP000499080">
    <property type="component" value="Unassembled WGS sequence"/>
</dbReference>
<evidence type="ECO:0000256" key="16">
    <source>
        <dbReference type="ARBA" id="ARBA00023180"/>
    </source>
</evidence>
<dbReference type="PANTHER" id="PTHR48261">
    <property type="entry name" value="ACETYLGLUCOSAMINYLTRANSFERASE"/>
    <property type="match status" value="1"/>
</dbReference>
<evidence type="ECO:0000313" key="22">
    <source>
        <dbReference type="Proteomes" id="UP000499080"/>
    </source>
</evidence>
<comment type="caution">
    <text evidence="21">The sequence shown here is derived from an EMBL/GenBank/DDBJ whole genome shotgun (WGS) entry which is preliminary data.</text>
</comment>
<dbReference type="Gene3D" id="3.90.550.10">
    <property type="entry name" value="Spore Coat Polysaccharide Biosynthesis Protein SpsA, Chain A"/>
    <property type="match status" value="1"/>
</dbReference>
<evidence type="ECO:0000256" key="7">
    <source>
        <dbReference type="ARBA" id="ARBA00022679"/>
    </source>
</evidence>
<evidence type="ECO:0000256" key="12">
    <source>
        <dbReference type="ARBA" id="ARBA00022989"/>
    </source>
</evidence>
<dbReference type="SUPFAM" id="SSF53448">
    <property type="entry name" value="Nucleotide-diphospho-sugar transferases"/>
    <property type="match status" value="1"/>
</dbReference>
<evidence type="ECO:0000256" key="11">
    <source>
        <dbReference type="ARBA" id="ARBA00022968"/>
    </source>
</evidence>
<keyword evidence="12" id="KW-1133">Transmembrane helix</keyword>
<dbReference type="InterPro" id="IPR004263">
    <property type="entry name" value="Exostosin"/>
</dbReference>
<dbReference type="FunFam" id="3.90.550.10:FF:000033">
    <property type="entry name" value="Exostosin-like glycosyltransferase 3"/>
    <property type="match status" value="1"/>
</dbReference>
<comment type="cofactor">
    <cofactor evidence="1">
        <name>Mn(2+)</name>
        <dbReference type="ChEBI" id="CHEBI:29035"/>
    </cofactor>
</comment>
<dbReference type="GO" id="GO:0001888">
    <property type="term" value="F:glucuronyl-galactosyl-proteoglycan 4-alpha-N-acetylglucosaminyltransferase activity"/>
    <property type="evidence" value="ECO:0007669"/>
    <property type="project" value="UniProtKB-EC"/>
</dbReference>
<feature type="domain" description="Glycosyl transferase 64" evidence="20">
    <location>
        <begin position="1"/>
        <end position="238"/>
    </location>
</feature>
<keyword evidence="6" id="KW-0328">Glycosyltransferase</keyword>
<dbReference type="InterPro" id="IPR029044">
    <property type="entry name" value="Nucleotide-diphossugar_trans"/>
</dbReference>
<keyword evidence="22" id="KW-1185">Reference proteome</keyword>
<evidence type="ECO:0000256" key="19">
    <source>
        <dbReference type="ARBA" id="ARBA00066812"/>
    </source>
</evidence>
<keyword evidence="10" id="KW-0256">Endoplasmic reticulum</keyword>
<keyword evidence="15" id="KW-1015">Disulfide bond</keyword>
<dbReference type="EMBL" id="BGPR01005812">
    <property type="protein sequence ID" value="GBN13628.1"/>
    <property type="molecule type" value="Genomic_DNA"/>
</dbReference>
<evidence type="ECO:0000256" key="14">
    <source>
        <dbReference type="ARBA" id="ARBA00023136"/>
    </source>
</evidence>
<keyword evidence="8" id="KW-0812">Transmembrane</keyword>
<dbReference type="GO" id="GO:0005794">
    <property type="term" value="C:Golgi apparatus"/>
    <property type="evidence" value="ECO:0007669"/>
    <property type="project" value="UniProtKB-SubCell"/>
</dbReference>
<proteinExistence type="inferred from homology"/>
<evidence type="ECO:0000259" key="20">
    <source>
        <dbReference type="Pfam" id="PF09258"/>
    </source>
</evidence>
<evidence type="ECO:0000256" key="10">
    <source>
        <dbReference type="ARBA" id="ARBA00022824"/>
    </source>
</evidence>
<keyword evidence="14" id="KW-0472">Membrane</keyword>
<dbReference type="AlphaFoldDB" id="A0A4Y2LG16"/>
<keyword evidence="17" id="KW-0464">Manganese</keyword>
<evidence type="ECO:0000256" key="1">
    <source>
        <dbReference type="ARBA" id="ARBA00001936"/>
    </source>
</evidence>
<evidence type="ECO:0000256" key="9">
    <source>
        <dbReference type="ARBA" id="ARBA00022723"/>
    </source>
</evidence>
<keyword evidence="11" id="KW-0735">Signal-anchor</keyword>